<dbReference type="GO" id="GO:0016757">
    <property type="term" value="F:glycosyltransferase activity"/>
    <property type="evidence" value="ECO:0007669"/>
    <property type="project" value="UniProtKB-ARBA"/>
</dbReference>
<protein>
    <submittedName>
        <fullName evidence="2">Glyco_trans_2-like domain-containing protein</fullName>
    </submittedName>
</protein>
<dbReference type="PANTHER" id="PTHR22916">
    <property type="entry name" value="GLYCOSYLTRANSFERASE"/>
    <property type="match status" value="1"/>
</dbReference>
<proteinExistence type="predicted"/>
<organism evidence="1 2">
    <name type="scientific">Dracunculus medinensis</name>
    <name type="common">Guinea worm</name>
    <dbReference type="NCBI Taxonomy" id="318479"/>
    <lineage>
        <taxon>Eukaryota</taxon>
        <taxon>Metazoa</taxon>
        <taxon>Ecdysozoa</taxon>
        <taxon>Nematoda</taxon>
        <taxon>Chromadorea</taxon>
        <taxon>Rhabditida</taxon>
        <taxon>Spirurina</taxon>
        <taxon>Dracunculoidea</taxon>
        <taxon>Dracunculidae</taxon>
        <taxon>Dracunculus</taxon>
    </lineage>
</organism>
<accession>A0A0N4UFU0</accession>
<dbReference type="SUPFAM" id="SSF53448">
    <property type="entry name" value="Nucleotide-diphospho-sugar transferases"/>
    <property type="match status" value="1"/>
</dbReference>
<dbReference type="PANTHER" id="PTHR22916:SF3">
    <property type="entry name" value="UDP-GLCNAC:BETAGAL BETA-1,3-N-ACETYLGLUCOSAMINYLTRANSFERASE-LIKE PROTEIN 1"/>
    <property type="match status" value="1"/>
</dbReference>
<dbReference type="Gene3D" id="3.90.550.10">
    <property type="entry name" value="Spore Coat Polysaccharide Biosynthesis Protein SpsA, Chain A"/>
    <property type="match status" value="1"/>
</dbReference>
<dbReference type="AlphaFoldDB" id="A0A0N4UFU0"/>
<dbReference type="InterPro" id="IPR029044">
    <property type="entry name" value="Nucleotide-diphossugar_trans"/>
</dbReference>
<reference evidence="2" key="1">
    <citation type="submission" date="2017-02" db="UniProtKB">
        <authorList>
            <consortium name="WormBaseParasite"/>
        </authorList>
    </citation>
    <scope>IDENTIFICATION</scope>
</reference>
<sequence>LSIVSKGAGYSKNQAVIQSDGAFLCFCDADDVSNKERLFHSYAAILEVKDPEMTLFGTNFFRDPAKSTFRYADWANSITGNRLYHQIFTSHGPTLVAPTWFFSRKLYDLVGGFCERYGSGFPEDLEFFYNALRIGCKLHKVEKTLVLYRYHPACASLNVSKEMIWKMRLSQFQELVLSNWKSFTIWNAGKQGKHFFNSLTKENQKKVVAFCDVDAKKIYRGCYEHFDAELRSVTAVIPIIPIWYIIFFFSLDLHRDVVVLTRYLC</sequence>
<name>A0A0N4UFU0_DRAME</name>
<dbReference type="WBParaSite" id="DME_0000632301-mRNA-1">
    <property type="protein sequence ID" value="DME_0000632301-mRNA-1"/>
    <property type="gene ID" value="DME_0000632301"/>
</dbReference>
<evidence type="ECO:0000313" key="2">
    <source>
        <dbReference type="WBParaSite" id="DME_0000632301-mRNA-1"/>
    </source>
</evidence>
<evidence type="ECO:0000313" key="1">
    <source>
        <dbReference type="Proteomes" id="UP000038040"/>
    </source>
</evidence>
<dbReference type="Proteomes" id="UP000038040">
    <property type="component" value="Unplaced"/>
</dbReference>